<dbReference type="Gene3D" id="3.30.450.40">
    <property type="match status" value="1"/>
</dbReference>
<dbReference type="PANTHER" id="PTHR43102:SF2">
    <property type="entry name" value="GAF DOMAIN-CONTAINING PROTEIN"/>
    <property type="match status" value="1"/>
</dbReference>
<dbReference type="OrthoDB" id="9150152at2"/>
<dbReference type="InterPro" id="IPR029016">
    <property type="entry name" value="GAF-like_dom_sf"/>
</dbReference>
<evidence type="ECO:0000313" key="2">
    <source>
        <dbReference type="EMBL" id="PKW15495.1"/>
    </source>
</evidence>
<dbReference type="Pfam" id="PF01590">
    <property type="entry name" value="GAF"/>
    <property type="match status" value="1"/>
</dbReference>
<dbReference type="SUPFAM" id="SSF55781">
    <property type="entry name" value="GAF domain-like"/>
    <property type="match status" value="1"/>
</dbReference>
<comment type="caution">
    <text evidence="2">The sequence shown here is derived from an EMBL/GenBank/DDBJ whole genome shotgun (WGS) entry which is preliminary data.</text>
</comment>
<keyword evidence="3" id="KW-1185">Reference proteome</keyword>
<organism evidence="2 3">
    <name type="scientific">Saccharopolyspora spinosa</name>
    <dbReference type="NCBI Taxonomy" id="60894"/>
    <lineage>
        <taxon>Bacteria</taxon>
        <taxon>Bacillati</taxon>
        <taxon>Actinomycetota</taxon>
        <taxon>Actinomycetes</taxon>
        <taxon>Pseudonocardiales</taxon>
        <taxon>Pseudonocardiaceae</taxon>
        <taxon>Saccharopolyspora</taxon>
    </lineage>
</organism>
<protein>
    <submittedName>
        <fullName evidence="2">GAF domain-containing protein</fullName>
    </submittedName>
</protein>
<feature type="domain" description="GAF" evidence="1">
    <location>
        <begin position="50"/>
        <end position="183"/>
    </location>
</feature>
<gene>
    <name evidence="2" type="ORF">A8926_3218</name>
</gene>
<reference evidence="2" key="1">
    <citation type="submission" date="2017-12" db="EMBL/GenBank/DDBJ databases">
        <title>Sequencing the genomes of 1000 Actinobacteria strains.</title>
        <authorList>
            <person name="Klenk H.-P."/>
        </authorList>
    </citation>
    <scope>NUCLEOTIDE SEQUENCE [LARGE SCALE GENOMIC DNA]</scope>
    <source>
        <strain evidence="2">DSM 44228</strain>
    </source>
</reference>
<name>A0A2N3XXU2_SACSN</name>
<dbReference type="AlphaFoldDB" id="A0A2N3XXU2"/>
<proteinExistence type="predicted"/>
<accession>A0A2N3XXU2</accession>
<sequence>MEFFLSTYDPQGTTFDAQGNRMLEPQESDSVVRSRVARLRALGLLGLQRDEQFSDFAAKITEAFHAPVAVVNIFDDKNQNFVGAHMQAGGDTSSLTTMPKNAGWCPHTLARKKAFPLGNVMAYPRFAGNVLVDEMGAKSYLGAPLIDDTGTALGTVCVVDIVERDWNLSDVETIKTFARNVVQGIYHRQGGIVLP</sequence>
<dbReference type="InterPro" id="IPR003018">
    <property type="entry name" value="GAF"/>
</dbReference>
<dbReference type="EMBL" id="PJNB01000001">
    <property type="protein sequence ID" value="PKW15495.1"/>
    <property type="molecule type" value="Genomic_DNA"/>
</dbReference>
<dbReference type="Proteomes" id="UP000233786">
    <property type="component" value="Unassembled WGS sequence"/>
</dbReference>
<evidence type="ECO:0000313" key="3">
    <source>
        <dbReference type="Proteomes" id="UP000233786"/>
    </source>
</evidence>
<dbReference type="STRING" id="994479.GCA_000194155_02226"/>
<dbReference type="PANTHER" id="PTHR43102">
    <property type="entry name" value="SLR1143 PROTEIN"/>
    <property type="match status" value="1"/>
</dbReference>
<evidence type="ECO:0000259" key="1">
    <source>
        <dbReference type="Pfam" id="PF01590"/>
    </source>
</evidence>